<name>A0A2S6CTE0_9CYAN</name>
<dbReference type="PROSITE" id="PS51186">
    <property type="entry name" value="GNAT"/>
    <property type="match status" value="1"/>
</dbReference>
<evidence type="ECO:0000313" key="2">
    <source>
        <dbReference type="EMBL" id="PPJ63034.1"/>
    </source>
</evidence>
<evidence type="ECO:0000313" key="3">
    <source>
        <dbReference type="Proteomes" id="UP000239589"/>
    </source>
</evidence>
<accession>A0A2S6CTE0</accession>
<sequence length="173" mass="20178">MYKQIALTPLTLADIPIMFDWINNREQVLFNAPYKPISEFQHQSWFESIQKRNDLVIFGIRLLKNNQLIGSCQLHSINYIHRCAELQIRIGEVAEQGKGYGTEAVKLLLQFAFQDLNLNRVYLHVFSHNSVAIKLYNKIGFIQEGRLRQSAYIDGNYLDVIIMGILRDDYEKN</sequence>
<dbReference type="GO" id="GO:0016747">
    <property type="term" value="F:acyltransferase activity, transferring groups other than amino-acyl groups"/>
    <property type="evidence" value="ECO:0007669"/>
    <property type="project" value="InterPro"/>
</dbReference>
<protein>
    <recommendedName>
        <fullName evidence="1">N-acetyltransferase domain-containing protein</fullName>
    </recommendedName>
</protein>
<dbReference type="PANTHER" id="PTHR43415:SF3">
    <property type="entry name" value="GNAT-FAMILY ACETYLTRANSFERASE"/>
    <property type="match status" value="1"/>
</dbReference>
<dbReference type="Gene3D" id="3.40.630.30">
    <property type="match status" value="1"/>
</dbReference>
<dbReference type="Proteomes" id="UP000239589">
    <property type="component" value="Unassembled WGS sequence"/>
</dbReference>
<proteinExistence type="predicted"/>
<feature type="domain" description="N-acetyltransferase" evidence="1">
    <location>
        <begin position="5"/>
        <end position="168"/>
    </location>
</feature>
<comment type="caution">
    <text evidence="2">The sequence shown here is derived from an EMBL/GenBank/DDBJ whole genome shotgun (WGS) entry which is preliminary data.</text>
</comment>
<dbReference type="AlphaFoldDB" id="A0A2S6CTE0"/>
<organism evidence="2 3">
    <name type="scientific">Cuspidothrix issatschenkoi CHARLIE-1</name>
    <dbReference type="NCBI Taxonomy" id="2052836"/>
    <lineage>
        <taxon>Bacteria</taxon>
        <taxon>Bacillati</taxon>
        <taxon>Cyanobacteriota</taxon>
        <taxon>Cyanophyceae</taxon>
        <taxon>Nostocales</taxon>
        <taxon>Aphanizomenonaceae</taxon>
        <taxon>Cuspidothrix</taxon>
    </lineage>
</organism>
<keyword evidence="3" id="KW-1185">Reference proteome</keyword>
<dbReference type="InterPro" id="IPR000182">
    <property type="entry name" value="GNAT_dom"/>
</dbReference>
<dbReference type="EMBL" id="PGEM01000083">
    <property type="protein sequence ID" value="PPJ63034.1"/>
    <property type="molecule type" value="Genomic_DNA"/>
</dbReference>
<gene>
    <name evidence="2" type="ORF">CUN59_12450</name>
</gene>
<dbReference type="PANTHER" id="PTHR43415">
    <property type="entry name" value="SPERMIDINE N(1)-ACETYLTRANSFERASE"/>
    <property type="match status" value="1"/>
</dbReference>
<dbReference type="RefSeq" id="WP_104388148.1">
    <property type="nucleotide sequence ID" value="NZ_PGEM01000083.1"/>
</dbReference>
<dbReference type="Pfam" id="PF13302">
    <property type="entry name" value="Acetyltransf_3"/>
    <property type="match status" value="1"/>
</dbReference>
<evidence type="ECO:0000259" key="1">
    <source>
        <dbReference type="PROSITE" id="PS51186"/>
    </source>
</evidence>
<reference evidence="2 3" key="1">
    <citation type="submission" date="2018-02" db="EMBL/GenBank/DDBJ databases">
        <title>Discovery of a pederin family compound in a non-symbiotic bloom-forming cyanobacterium.</title>
        <authorList>
            <person name="Kust A."/>
            <person name="Mares J."/>
            <person name="Jokela J."/>
            <person name="Urajova P."/>
            <person name="Hajek J."/>
            <person name="Saurav K."/>
            <person name="Voracova K."/>
            <person name="Fewer D.P."/>
            <person name="Haapaniemi E."/>
            <person name="Permi P."/>
            <person name="Rehakova K."/>
            <person name="Sivonen K."/>
            <person name="Hrouzek P."/>
        </authorList>
    </citation>
    <scope>NUCLEOTIDE SEQUENCE [LARGE SCALE GENOMIC DNA]</scope>
    <source>
        <strain evidence="2 3">CHARLIE-1</strain>
    </source>
</reference>
<dbReference type="CDD" id="cd04301">
    <property type="entry name" value="NAT_SF"/>
    <property type="match status" value="1"/>
</dbReference>
<dbReference type="OrthoDB" id="9795206at2"/>
<dbReference type="InterPro" id="IPR016181">
    <property type="entry name" value="Acyl_CoA_acyltransferase"/>
</dbReference>
<dbReference type="SUPFAM" id="SSF55729">
    <property type="entry name" value="Acyl-CoA N-acyltransferases (Nat)"/>
    <property type="match status" value="1"/>
</dbReference>